<feature type="compositionally biased region" description="Polar residues" evidence="6">
    <location>
        <begin position="741"/>
        <end position="754"/>
    </location>
</feature>
<dbReference type="SUPFAM" id="SSF56672">
    <property type="entry name" value="DNA/RNA polymerases"/>
    <property type="match status" value="1"/>
</dbReference>
<feature type="region of interest" description="Disordered" evidence="6">
    <location>
        <begin position="439"/>
        <end position="512"/>
    </location>
</feature>
<keyword evidence="4" id="KW-0560">Oxidoreductase</keyword>
<dbReference type="InterPro" id="IPR043502">
    <property type="entry name" value="DNA/RNA_pol_sf"/>
</dbReference>
<feature type="region of interest" description="Disordered" evidence="6">
    <location>
        <begin position="1174"/>
        <end position="1197"/>
    </location>
</feature>
<feature type="region of interest" description="Disordered" evidence="6">
    <location>
        <begin position="1"/>
        <end position="21"/>
    </location>
</feature>
<comment type="similarity">
    <text evidence="2">Belongs to the iron/ascorbate-dependent oxidoreductase family.</text>
</comment>
<feature type="compositionally biased region" description="Acidic residues" evidence="6">
    <location>
        <begin position="340"/>
        <end position="349"/>
    </location>
</feature>
<dbReference type="InterPro" id="IPR044861">
    <property type="entry name" value="IPNS-like_FE2OG_OXY"/>
</dbReference>
<dbReference type="PANTHER" id="PTHR10209:SF884">
    <property type="entry name" value="1-AMINOCYCLOPROPANE-1-CARBOXYLATE OXIDASE HOMOLOG 1-LIKE"/>
    <property type="match status" value="1"/>
</dbReference>
<reference evidence="8" key="1">
    <citation type="submission" date="2018-02" db="EMBL/GenBank/DDBJ databases">
        <authorList>
            <person name="Cohen D.B."/>
            <person name="Kent A.D."/>
        </authorList>
    </citation>
    <scope>NUCLEOTIDE SEQUENCE</scope>
</reference>
<protein>
    <recommendedName>
        <fullName evidence="7">Fe2OG dioxygenase domain-containing protein</fullName>
    </recommendedName>
</protein>
<dbReference type="FunFam" id="2.60.120.330:FF:000005">
    <property type="entry name" value="1-aminocyclopropane-1-carboxylate oxidase homolog 1"/>
    <property type="match status" value="1"/>
</dbReference>
<dbReference type="Pfam" id="PF03171">
    <property type="entry name" value="2OG-FeII_Oxy"/>
    <property type="match status" value="1"/>
</dbReference>
<dbReference type="InterPro" id="IPR005162">
    <property type="entry name" value="Retrotrans_gag_dom"/>
</dbReference>
<evidence type="ECO:0000313" key="8">
    <source>
        <dbReference type="EMBL" id="SPD09311.1"/>
    </source>
</evidence>
<feature type="region of interest" description="Disordered" evidence="6">
    <location>
        <begin position="1074"/>
        <end position="1100"/>
    </location>
</feature>
<feature type="compositionally biased region" description="Basic and acidic residues" evidence="6">
    <location>
        <begin position="10"/>
        <end position="21"/>
    </location>
</feature>
<keyword evidence="3" id="KW-0479">Metal-binding</keyword>
<comment type="cofactor">
    <cofactor evidence="1">
        <name>Fe cation</name>
        <dbReference type="ChEBI" id="CHEBI:24875"/>
    </cofactor>
</comment>
<dbReference type="Pfam" id="PF03732">
    <property type="entry name" value="Retrotrans_gag"/>
    <property type="match status" value="1"/>
</dbReference>
<sequence length="1355" mass="151042">MVVTNPGENQAEHESKYDRESELKAFDNSKAGVKGLVDVGLAKIPRMFIHEQHKPDDKSGSTVSNFGIPIIDLEGLNKDPTLHTDIINKVRYACEKWGFFQVVNHGIPVSVLEEMIDGIHRFHEQELEVKKQLYSREYYTQKVIYNSNFDLYQAPAANWRDTLYCVLAPRPPSPEELPAVCRDIVIDLSNKVTRLGLTLFELLSEALGLNPSYLKDIGCAEGMFFLGHYYPPCPEPELTLGISAHSDSSFLTVLLQDQIGGLQVLHENQWVDVTPIPGALVVNLGDMLQATQKNMKKAGHPRHPVVHGGLPSGPRQINQRFTTKLSHKSNLRQAPGMMGDEGDDEEDEERAEKTKKAPMAAQIKWSTAAPAETEIITKAEKTREVCHSHHHSRAVTIIAQHSGGPCSSTSQNLGSTVWRSQSMRLIFFVISDPRYLGATAMPPKRSTRQNSVANSHAQGESQGQSHAMGETHAQGGGQTHTQGGGQTHGGENPFGGGQAHGGGQVLGGGEIPVGGPQQMALMFEMIKGMQQNQVELAESLRQLREANGNKEDHQNKNDNRNHEERESHNKNDTPFVTMSDVADLLRQERERPPKEPRHFVRRPPYPIELLKEPYPEKAYTWYTVLPAGSIRTWEDMVESFCSKYFHVEEKITLVNLHSTKQQIGEDLVKYIHRFRDVSLDCHVKYQEGELVEVCIDNMLPEFRAHLENLDITRFAPLLQKARKTAISVKPQVEKSRDKKSLPQTLTVSTATAPSGTKRKNPTDKAYEEAPPLPFTTEEMIAILDKWVQDQVIKLPRISKQPTAEEQKNPKYCHYHRYVNHPTVDCRTLRWEVNRKIQDGTLQLSEAQQKVHQIPFPNYNKDKGKAVVSVVIHGNVSDMEAEESAAASSSLIPAAVRTLQKSPKFKSLFNQLGFGPEARNAATEALITIAAESVATCFTAEAHASRAFLETTNAITFTDEDMEVQYPDHRRPLYLSAVVKRCSDLGCTNINWCHPPTTNVSRGDLMANRIRIAANSCPFDQTEAHFVEAALYDDLASTGEPSIVRPCGTPLPAWEDIKDDPEIDLRELLERKKKRKEWEVEHGSPPQCQEGPTPEEGGLQPSCHLIQQTENSGKVVVDQLQSTAMSSEEVTVDHAQPTLMNHQKVAVDQTESMAINSERLAVDQTESMAINSERPVVDQTESIARGPGGSTVDHAPSTVRNSGAEAMIDQAGSTIMSKEKSTTAEPNITSKEELEVINLSDDPDITKPISISKSLSAKERKCLIDLLHEYKDVFAWDYHEMPGIDPGLVAHSLNVEPGTRPVVQPMRTFHTEVEAQITQEVKKLLAAGFIKPIQHPRWLSNIVPVKKKERADQMLC</sequence>
<gene>
    <name evidence="8" type="ORF">FSB_LOCUS37193</name>
</gene>
<feature type="region of interest" description="Disordered" evidence="6">
    <location>
        <begin position="546"/>
        <end position="576"/>
    </location>
</feature>
<organism evidence="8">
    <name type="scientific">Fagus sylvatica</name>
    <name type="common">Beechnut</name>
    <dbReference type="NCBI Taxonomy" id="28930"/>
    <lineage>
        <taxon>Eukaryota</taxon>
        <taxon>Viridiplantae</taxon>
        <taxon>Streptophyta</taxon>
        <taxon>Embryophyta</taxon>
        <taxon>Tracheophyta</taxon>
        <taxon>Spermatophyta</taxon>
        <taxon>Magnoliopsida</taxon>
        <taxon>eudicotyledons</taxon>
        <taxon>Gunneridae</taxon>
        <taxon>Pentapetalae</taxon>
        <taxon>rosids</taxon>
        <taxon>fabids</taxon>
        <taxon>Fagales</taxon>
        <taxon>Fagaceae</taxon>
        <taxon>Fagus</taxon>
    </lineage>
</organism>
<dbReference type="PANTHER" id="PTHR10209">
    <property type="entry name" value="OXIDOREDUCTASE, 2OG-FE II OXYGENASE FAMILY PROTEIN"/>
    <property type="match status" value="1"/>
</dbReference>
<dbReference type="GO" id="GO:0046872">
    <property type="term" value="F:metal ion binding"/>
    <property type="evidence" value="ECO:0007669"/>
    <property type="project" value="UniProtKB-KW"/>
</dbReference>
<feature type="region of interest" description="Disordered" evidence="6">
    <location>
        <begin position="326"/>
        <end position="361"/>
    </location>
</feature>
<feature type="compositionally biased region" description="Polar residues" evidence="6">
    <location>
        <begin position="448"/>
        <end position="465"/>
    </location>
</feature>
<dbReference type="Gene3D" id="2.60.120.330">
    <property type="entry name" value="B-lactam Antibiotic, Isopenicillin N Synthase, Chain"/>
    <property type="match status" value="1"/>
</dbReference>
<keyword evidence="5" id="KW-0408">Iron</keyword>
<evidence type="ECO:0000256" key="6">
    <source>
        <dbReference type="SAM" id="MobiDB-lite"/>
    </source>
</evidence>
<dbReference type="InterPro" id="IPR027443">
    <property type="entry name" value="IPNS-like_sf"/>
</dbReference>
<evidence type="ECO:0000256" key="1">
    <source>
        <dbReference type="ARBA" id="ARBA00001962"/>
    </source>
</evidence>
<dbReference type="InterPro" id="IPR005123">
    <property type="entry name" value="Oxoglu/Fe-dep_dioxygenase_dom"/>
</dbReference>
<evidence type="ECO:0000256" key="2">
    <source>
        <dbReference type="ARBA" id="ARBA00008056"/>
    </source>
</evidence>
<feature type="compositionally biased region" description="Gly residues" evidence="6">
    <location>
        <begin position="474"/>
        <end position="512"/>
    </location>
</feature>
<proteinExistence type="inferred from homology"/>
<feature type="compositionally biased region" description="Basic and acidic residues" evidence="6">
    <location>
        <begin position="546"/>
        <end position="571"/>
    </location>
</feature>
<name>A0A2N9HCF1_FAGSY</name>
<feature type="region of interest" description="Disordered" evidence="6">
    <location>
        <begin position="729"/>
        <end position="769"/>
    </location>
</feature>
<dbReference type="Gene3D" id="3.10.10.10">
    <property type="entry name" value="HIV Type 1 Reverse Transcriptase, subunit A, domain 1"/>
    <property type="match status" value="1"/>
</dbReference>
<dbReference type="InterPro" id="IPR026992">
    <property type="entry name" value="DIOX_N"/>
</dbReference>
<dbReference type="EMBL" id="OIVN01003179">
    <property type="protein sequence ID" value="SPD09311.1"/>
    <property type="molecule type" value="Genomic_DNA"/>
</dbReference>
<dbReference type="PROSITE" id="PS51471">
    <property type="entry name" value="FE2OG_OXY"/>
    <property type="match status" value="1"/>
</dbReference>
<evidence type="ECO:0000259" key="7">
    <source>
        <dbReference type="PROSITE" id="PS51471"/>
    </source>
</evidence>
<accession>A0A2N9HCF1</accession>
<dbReference type="SUPFAM" id="SSF51197">
    <property type="entry name" value="Clavaminate synthase-like"/>
    <property type="match status" value="1"/>
</dbReference>
<feature type="domain" description="Fe2OG dioxygenase" evidence="7">
    <location>
        <begin position="219"/>
        <end position="324"/>
    </location>
</feature>
<dbReference type="Pfam" id="PF14226">
    <property type="entry name" value="DIOX_N"/>
    <property type="match status" value="1"/>
</dbReference>
<feature type="compositionally biased region" description="Basic and acidic residues" evidence="6">
    <location>
        <begin position="731"/>
        <end position="740"/>
    </location>
</feature>
<dbReference type="GO" id="GO:0051213">
    <property type="term" value="F:dioxygenase activity"/>
    <property type="evidence" value="ECO:0007669"/>
    <property type="project" value="UniProtKB-ARBA"/>
</dbReference>
<evidence type="ECO:0000256" key="4">
    <source>
        <dbReference type="ARBA" id="ARBA00023002"/>
    </source>
</evidence>
<evidence type="ECO:0000256" key="5">
    <source>
        <dbReference type="ARBA" id="ARBA00023004"/>
    </source>
</evidence>
<evidence type="ECO:0000256" key="3">
    <source>
        <dbReference type="ARBA" id="ARBA00022723"/>
    </source>
</evidence>